<keyword evidence="3" id="KW-1185">Reference proteome</keyword>
<dbReference type="AlphaFoldDB" id="A0A917ZIE6"/>
<evidence type="ECO:0000313" key="2">
    <source>
        <dbReference type="EMBL" id="GGO83793.1"/>
    </source>
</evidence>
<keyword evidence="1" id="KW-0472">Membrane</keyword>
<proteinExistence type="predicted"/>
<keyword evidence="1" id="KW-0812">Transmembrane</keyword>
<dbReference type="PROSITE" id="PS51257">
    <property type="entry name" value="PROKAR_LIPOPROTEIN"/>
    <property type="match status" value="1"/>
</dbReference>
<name>A0A917ZIE6_9GAMM</name>
<sequence length="109" mass="11577">MNAENHRSLNIPDNVSKRHHLMASLWLLACLSLLPDIALANPIEDGLDWVVDLLTNGLARSAAILGIVALGYFAWAGRITAAQCGLWVLGIVFVFGGATLVDLLSAVVA</sequence>
<reference evidence="2 3" key="1">
    <citation type="journal article" date="2014" name="Int. J. Syst. Evol. Microbiol.">
        <title>Complete genome sequence of Corynebacterium casei LMG S-19264T (=DSM 44701T), isolated from a smear-ripened cheese.</title>
        <authorList>
            <consortium name="US DOE Joint Genome Institute (JGI-PGF)"/>
            <person name="Walter F."/>
            <person name="Albersmeier A."/>
            <person name="Kalinowski J."/>
            <person name="Ruckert C."/>
        </authorList>
    </citation>
    <scope>NUCLEOTIDE SEQUENCE [LARGE SCALE GENOMIC DNA]</scope>
    <source>
        <strain evidence="2 3">CGMCC 1.7286</strain>
    </source>
</reference>
<comment type="caution">
    <text evidence="2">The sequence shown here is derived from an EMBL/GenBank/DDBJ whole genome shotgun (WGS) entry which is preliminary data.</text>
</comment>
<evidence type="ECO:0008006" key="4">
    <source>
        <dbReference type="Google" id="ProtNLM"/>
    </source>
</evidence>
<evidence type="ECO:0000313" key="3">
    <source>
        <dbReference type="Proteomes" id="UP000599578"/>
    </source>
</evidence>
<dbReference type="InterPro" id="IPR007039">
    <property type="entry name" value="TrbC/VirB2"/>
</dbReference>
<feature type="transmembrane region" description="Helical" evidence="1">
    <location>
        <begin position="87"/>
        <end position="108"/>
    </location>
</feature>
<feature type="transmembrane region" description="Helical" evidence="1">
    <location>
        <begin position="56"/>
        <end position="75"/>
    </location>
</feature>
<dbReference type="EMBL" id="BMLT01000007">
    <property type="protein sequence ID" value="GGO83793.1"/>
    <property type="molecule type" value="Genomic_DNA"/>
</dbReference>
<dbReference type="Proteomes" id="UP000599578">
    <property type="component" value="Unassembled WGS sequence"/>
</dbReference>
<keyword evidence="1" id="KW-1133">Transmembrane helix</keyword>
<accession>A0A917ZIE6</accession>
<evidence type="ECO:0000256" key="1">
    <source>
        <dbReference type="SAM" id="Phobius"/>
    </source>
</evidence>
<dbReference type="RefSeq" id="WP_188861284.1">
    <property type="nucleotide sequence ID" value="NZ_BMLT01000007.1"/>
</dbReference>
<dbReference type="Pfam" id="PF04956">
    <property type="entry name" value="TrbC"/>
    <property type="match status" value="1"/>
</dbReference>
<protein>
    <recommendedName>
        <fullName evidence="4">Type IV secretion system protein VirB2</fullName>
    </recommendedName>
</protein>
<organism evidence="2 3">
    <name type="scientific">Marinobacterium nitratireducens</name>
    <dbReference type="NCBI Taxonomy" id="518897"/>
    <lineage>
        <taxon>Bacteria</taxon>
        <taxon>Pseudomonadati</taxon>
        <taxon>Pseudomonadota</taxon>
        <taxon>Gammaproteobacteria</taxon>
        <taxon>Oceanospirillales</taxon>
        <taxon>Oceanospirillaceae</taxon>
        <taxon>Marinobacterium</taxon>
    </lineage>
</organism>
<gene>
    <name evidence="2" type="ORF">GCM10011348_28410</name>
</gene>